<feature type="chain" id="PRO_5012523969" description="Secreted protein" evidence="1">
    <location>
        <begin position="25"/>
        <end position="100"/>
    </location>
</feature>
<proteinExistence type="predicted"/>
<dbReference type="AlphaFoldDB" id="A0A1Q2YLQ8"/>
<keyword evidence="3" id="KW-1185">Reference proteome</keyword>
<evidence type="ECO:0000256" key="1">
    <source>
        <dbReference type="SAM" id="SignalP"/>
    </source>
</evidence>
<sequence length="100" mass="11033">MYDLSMVLWFAILRLFTSVSVIHGELVVEILVTLAHGDETQQVVIPVGLGVVVRPRADGVAYGVDGEDRVLHEQRLQKATVDQASHVVVPQVSTEQAWQD</sequence>
<feature type="signal peptide" evidence="1">
    <location>
        <begin position="1"/>
        <end position="24"/>
    </location>
</feature>
<evidence type="ECO:0000313" key="3">
    <source>
        <dbReference type="Proteomes" id="UP000186136"/>
    </source>
</evidence>
<gene>
    <name evidence="2" type="ORF">PMKS-003933</name>
</gene>
<organism evidence="2 3">
    <name type="scientific">Pichia membranifaciens</name>
    <dbReference type="NCBI Taxonomy" id="4926"/>
    <lineage>
        <taxon>Eukaryota</taxon>
        <taxon>Fungi</taxon>
        <taxon>Dikarya</taxon>
        <taxon>Ascomycota</taxon>
        <taxon>Saccharomycotina</taxon>
        <taxon>Pichiomycetes</taxon>
        <taxon>Pichiales</taxon>
        <taxon>Pichiaceae</taxon>
        <taxon>Pichia</taxon>
    </lineage>
</organism>
<protein>
    <recommendedName>
        <fullName evidence="4">Secreted protein</fullName>
    </recommendedName>
</protein>
<comment type="caution">
    <text evidence="2">The sequence shown here is derived from an EMBL/GenBank/DDBJ whole genome shotgun (WGS) entry which is preliminary data.</text>
</comment>
<keyword evidence="1" id="KW-0732">Signal</keyword>
<evidence type="ECO:0008006" key="4">
    <source>
        <dbReference type="Google" id="ProtNLM"/>
    </source>
</evidence>
<accession>A0A1Q2YLQ8</accession>
<dbReference type="Proteomes" id="UP000186136">
    <property type="component" value="Unassembled WGS sequence"/>
</dbReference>
<evidence type="ECO:0000313" key="2">
    <source>
        <dbReference type="EMBL" id="GAV30421.1"/>
    </source>
</evidence>
<name>A0A1Q2YLQ8_9ASCO</name>
<dbReference type="EMBL" id="BDGI01000177">
    <property type="protein sequence ID" value="GAV30421.1"/>
    <property type="molecule type" value="Genomic_DNA"/>
</dbReference>
<reference evidence="2 3" key="1">
    <citation type="submission" date="2016-08" db="EMBL/GenBank/DDBJ databases">
        <title>Whole genome shotgun sequence of Pichia membranifaciens KS47-1.</title>
        <authorList>
            <person name="Konishi M."/>
            <person name="Ishida M."/>
            <person name="Arakawa T."/>
            <person name="Kato Y."/>
            <person name="Horiuchi J."/>
        </authorList>
    </citation>
    <scope>NUCLEOTIDE SEQUENCE [LARGE SCALE GENOMIC DNA]</scope>
    <source>
        <strain evidence="2 3">KS47-1</strain>
    </source>
</reference>